<feature type="region of interest" description="Disordered" evidence="1">
    <location>
        <begin position="59"/>
        <end position="78"/>
    </location>
</feature>
<proteinExistence type="predicted"/>
<dbReference type="OrthoDB" id="1104827at2759"/>
<evidence type="ECO:0000313" key="3">
    <source>
        <dbReference type="Proteomes" id="UP000314294"/>
    </source>
</evidence>
<dbReference type="SUPFAM" id="SSF101447">
    <property type="entry name" value="Formin homology 2 domain (FH2 domain)"/>
    <property type="match status" value="1"/>
</dbReference>
<comment type="caution">
    <text evidence="2">The sequence shown here is derived from an EMBL/GenBank/DDBJ whole genome shotgun (WGS) entry which is preliminary data.</text>
</comment>
<organism evidence="2 3">
    <name type="scientific">Liparis tanakae</name>
    <name type="common">Tanaka's snailfish</name>
    <dbReference type="NCBI Taxonomy" id="230148"/>
    <lineage>
        <taxon>Eukaryota</taxon>
        <taxon>Metazoa</taxon>
        <taxon>Chordata</taxon>
        <taxon>Craniata</taxon>
        <taxon>Vertebrata</taxon>
        <taxon>Euteleostomi</taxon>
        <taxon>Actinopterygii</taxon>
        <taxon>Neopterygii</taxon>
        <taxon>Teleostei</taxon>
        <taxon>Neoteleostei</taxon>
        <taxon>Acanthomorphata</taxon>
        <taxon>Eupercaria</taxon>
        <taxon>Perciformes</taxon>
        <taxon>Cottioidei</taxon>
        <taxon>Cottales</taxon>
        <taxon>Liparidae</taxon>
        <taxon>Liparis</taxon>
    </lineage>
</organism>
<gene>
    <name evidence="2" type="primary">DAAM2_2</name>
    <name evidence="2" type="ORF">EYF80_064404</name>
</gene>
<reference evidence="2 3" key="1">
    <citation type="submission" date="2019-03" db="EMBL/GenBank/DDBJ databases">
        <title>First draft genome of Liparis tanakae, snailfish: a comprehensive survey of snailfish specific genes.</title>
        <authorList>
            <person name="Kim W."/>
            <person name="Song I."/>
            <person name="Jeong J.-H."/>
            <person name="Kim D."/>
            <person name="Kim S."/>
            <person name="Ryu S."/>
            <person name="Song J.Y."/>
            <person name="Lee S.K."/>
        </authorList>
    </citation>
    <scope>NUCLEOTIDE SEQUENCE [LARGE SCALE GENOMIC DNA]</scope>
    <source>
        <tissue evidence="2">Muscle</tissue>
    </source>
</reference>
<sequence length="78" mass="9139">MSNEEIKRAILEMDEREELAKDMLEQVSAMDHRLLIDHYQQRLQALFFKKKFAERLAETKPKVEGKKQLARGGKHSGI</sequence>
<dbReference type="AlphaFoldDB" id="A0A4Z2E9M3"/>
<evidence type="ECO:0000313" key="2">
    <source>
        <dbReference type="EMBL" id="TNN25465.1"/>
    </source>
</evidence>
<keyword evidence="3" id="KW-1185">Reference proteome</keyword>
<feature type="compositionally biased region" description="Basic residues" evidence="1">
    <location>
        <begin position="68"/>
        <end position="78"/>
    </location>
</feature>
<name>A0A4Z2E9M3_9TELE</name>
<protein>
    <submittedName>
        <fullName evidence="2">Disheveled-associated activator of morphogenesis 2</fullName>
    </submittedName>
</protein>
<dbReference type="Proteomes" id="UP000314294">
    <property type="component" value="Unassembled WGS sequence"/>
</dbReference>
<accession>A0A4Z2E9M3</accession>
<dbReference type="EMBL" id="SRLO01012459">
    <property type="protein sequence ID" value="TNN25465.1"/>
    <property type="molecule type" value="Genomic_DNA"/>
</dbReference>
<evidence type="ECO:0000256" key="1">
    <source>
        <dbReference type="SAM" id="MobiDB-lite"/>
    </source>
</evidence>